<dbReference type="Gene3D" id="3.20.20.140">
    <property type="entry name" value="Metal-dependent hydrolases"/>
    <property type="match status" value="1"/>
</dbReference>
<keyword evidence="2" id="KW-0378">Hydrolase</keyword>
<keyword evidence="3" id="KW-1185">Reference proteome</keyword>
<dbReference type="SUPFAM" id="SSF51556">
    <property type="entry name" value="Metallo-dependent hydrolases"/>
    <property type="match status" value="1"/>
</dbReference>
<dbReference type="EMBL" id="FNBW01000005">
    <property type="protein sequence ID" value="SDF63529.1"/>
    <property type="molecule type" value="Genomic_DNA"/>
</dbReference>
<protein>
    <submittedName>
        <fullName evidence="2">Predicted metal-dependent hydrolase, TIM-barrel fold</fullName>
    </submittedName>
</protein>
<name>A0A8G2EYG4_9PROT</name>
<dbReference type="GO" id="GO:0016787">
    <property type="term" value="F:hydrolase activity"/>
    <property type="evidence" value="ECO:0007669"/>
    <property type="project" value="UniProtKB-KW"/>
</dbReference>
<dbReference type="OrthoDB" id="9787654at2"/>
<dbReference type="InterPro" id="IPR052358">
    <property type="entry name" value="Aro_Compnd_Degr_Hydrolases"/>
</dbReference>
<sequence length="282" mass="30634">MTLRAVDCHMHIFGDQTAYPFAEPRSYTVPPAGVDAYWKAVAGTDIARVVVVQPSAYATDNRCTLDALDAFGDAARGVAVLDPDSIGDTELAALHARRVRGVRVNLRSVRAAAAPVDAVLPKLDRLLCGSDWHIQVFCDPGVLADLVAIQPKLRVPLVLDHFGAIDPLGPDRHVADMRRLVEGGAWVKLSGSYRISTGPDGAGVADLARTIRDMAPDHMVWASDWPHTPKHSGATTNRDTVLQYQSLDTAGLYHAVADWFPDADVRQQILQDNPARLYGWST</sequence>
<dbReference type="InterPro" id="IPR032466">
    <property type="entry name" value="Metal_Hydrolase"/>
</dbReference>
<accession>A0A8G2EYG4</accession>
<reference evidence="2 3" key="1">
    <citation type="submission" date="2016-10" db="EMBL/GenBank/DDBJ databases">
        <authorList>
            <person name="Varghese N."/>
            <person name="Submissions S."/>
        </authorList>
    </citation>
    <scope>NUCLEOTIDE SEQUENCE [LARGE SCALE GENOMIC DNA]</scope>
    <source>
        <strain evidence="2 3">DSM 18839</strain>
    </source>
</reference>
<proteinExistence type="predicted"/>
<dbReference type="PANTHER" id="PTHR35563">
    <property type="entry name" value="BARREL METAL-DEPENDENT HYDROLASE, PUTATIVE (AFU_ORTHOLOGUE AFUA_1G16240)-RELATED"/>
    <property type="match status" value="1"/>
</dbReference>
<dbReference type="RefSeq" id="WP_093149812.1">
    <property type="nucleotide sequence ID" value="NZ_FNBW01000005.1"/>
</dbReference>
<evidence type="ECO:0000313" key="3">
    <source>
        <dbReference type="Proteomes" id="UP000198615"/>
    </source>
</evidence>
<organism evidence="2 3">
    <name type="scientific">Thalassobaculum litoreum DSM 18839</name>
    <dbReference type="NCBI Taxonomy" id="1123362"/>
    <lineage>
        <taxon>Bacteria</taxon>
        <taxon>Pseudomonadati</taxon>
        <taxon>Pseudomonadota</taxon>
        <taxon>Alphaproteobacteria</taxon>
        <taxon>Rhodospirillales</taxon>
        <taxon>Thalassobaculaceae</taxon>
        <taxon>Thalassobaculum</taxon>
    </lineage>
</organism>
<comment type="caution">
    <text evidence="2">The sequence shown here is derived from an EMBL/GenBank/DDBJ whole genome shotgun (WGS) entry which is preliminary data.</text>
</comment>
<feature type="domain" description="Amidohydrolase-related" evidence="1">
    <location>
        <begin position="6"/>
        <end position="279"/>
    </location>
</feature>
<dbReference type="InterPro" id="IPR006680">
    <property type="entry name" value="Amidohydro-rel"/>
</dbReference>
<dbReference type="AlphaFoldDB" id="A0A8G2EYG4"/>
<evidence type="ECO:0000313" key="2">
    <source>
        <dbReference type="EMBL" id="SDF63529.1"/>
    </source>
</evidence>
<dbReference type="Proteomes" id="UP000198615">
    <property type="component" value="Unassembled WGS sequence"/>
</dbReference>
<dbReference type="PANTHER" id="PTHR35563:SF2">
    <property type="entry name" value="BARREL METAL-DEPENDENT HYDROLASE, PUTATIVE (AFU_ORTHOLOGUE AFUA_1G16240)-RELATED"/>
    <property type="match status" value="1"/>
</dbReference>
<dbReference type="Pfam" id="PF04909">
    <property type="entry name" value="Amidohydro_2"/>
    <property type="match status" value="1"/>
</dbReference>
<evidence type="ECO:0000259" key="1">
    <source>
        <dbReference type="Pfam" id="PF04909"/>
    </source>
</evidence>
<gene>
    <name evidence="2" type="ORF">SAMN05660686_01863</name>
</gene>